<evidence type="ECO:0000256" key="1">
    <source>
        <dbReference type="SAM" id="Phobius"/>
    </source>
</evidence>
<comment type="caution">
    <text evidence="2">The sequence shown here is derived from an EMBL/GenBank/DDBJ whole genome shotgun (WGS) entry which is preliminary data.</text>
</comment>
<feature type="transmembrane region" description="Helical" evidence="1">
    <location>
        <begin position="204"/>
        <end position="227"/>
    </location>
</feature>
<proteinExistence type="predicted"/>
<sequence length="261" mass="29102">MRTATMEQFSAFSLIHSLASERVYYYFQKITVLQSFLSTLTAIPIVIDRLISHQGSVADQNGSSPIKPLWLGNLVAARVQSEFSHQLRKRDCAVDMSLKAAVDNDMDVYVVERVVAGAPVSSSSSSNTSLRSCRGTRHPIPATFTAERHRGVVTDTIQQHRDMCSSLYALSISSVWYYVASDDYSIPSLSSMEGSSTAPLNFDFWFLSFYVGISLGFTMCDSLYVMFELQFQATKATNRQIKYLHHSLIAGSTRSSKKEVL</sequence>
<dbReference type="AlphaFoldDB" id="A0AAD5C3J4"/>
<reference evidence="2" key="1">
    <citation type="submission" date="2022-06" db="EMBL/GenBank/DDBJ databases">
        <title>Uncovering the hologenomic basis of an extraordinary plant invasion.</title>
        <authorList>
            <person name="Bieker V.C."/>
            <person name="Martin M.D."/>
            <person name="Gilbert T."/>
            <person name="Hodgins K."/>
            <person name="Battlay P."/>
            <person name="Petersen B."/>
            <person name="Wilson J."/>
        </authorList>
    </citation>
    <scope>NUCLEOTIDE SEQUENCE</scope>
    <source>
        <strain evidence="2">AA19_3_7</strain>
        <tissue evidence="2">Leaf</tissue>
    </source>
</reference>
<organism evidence="2 3">
    <name type="scientific">Ambrosia artemisiifolia</name>
    <name type="common">Common ragweed</name>
    <dbReference type="NCBI Taxonomy" id="4212"/>
    <lineage>
        <taxon>Eukaryota</taxon>
        <taxon>Viridiplantae</taxon>
        <taxon>Streptophyta</taxon>
        <taxon>Embryophyta</taxon>
        <taxon>Tracheophyta</taxon>
        <taxon>Spermatophyta</taxon>
        <taxon>Magnoliopsida</taxon>
        <taxon>eudicotyledons</taxon>
        <taxon>Gunneridae</taxon>
        <taxon>Pentapetalae</taxon>
        <taxon>asterids</taxon>
        <taxon>campanulids</taxon>
        <taxon>Asterales</taxon>
        <taxon>Asteraceae</taxon>
        <taxon>Asteroideae</taxon>
        <taxon>Heliantheae alliance</taxon>
        <taxon>Heliantheae</taxon>
        <taxon>Ambrosia</taxon>
    </lineage>
</organism>
<accession>A0AAD5C3J4</accession>
<dbReference type="EMBL" id="JAMZMK010009719">
    <property type="protein sequence ID" value="KAI7734462.1"/>
    <property type="molecule type" value="Genomic_DNA"/>
</dbReference>
<keyword evidence="1" id="KW-0812">Transmembrane</keyword>
<keyword evidence="1" id="KW-0472">Membrane</keyword>
<gene>
    <name evidence="2" type="ORF">M8C21_028045</name>
</gene>
<dbReference type="Proteomes" id="UP001206925">
    <property type="component" value="Unassembled WGS sequence"/>
</dbReference>
<name>A0AAD5C3J4_AMBAR</name>
<protein>
    <submittedName>
        <fullName evidence="2">Uncharacterized protein</fullName>
    </submittedName>
</protein>
<keyword evidence="3" id="KW-1185">Reference proteome</keyword>
<evidence type="ECO:0000313" key="2">
    <source>
        <dbReference type="EMBL" id="KAI7734462.1"/>
    </source>
</evidence>
<keyword evidence="1" id="KW-1133">Transmembrane helix</keyword>
<evidence type="ECO:0000313" key="3">
    <source>
        <dbReference type="Proteomes" id="UP001206925"/>
    </source>
</evidence>